<evidence type="ECO:0000313" key="3">
    <source>
        <dbReference type="Proteomes" id="UP000054166"/>
    </source>
</evidence>
<evidence type="ECO:0000256" key="1">
    <source>
        <dbReference type="SAM" id="MobiDB-lite"/>
    </source>
</evidence>
<protein>
    <submittedName>
        <fullName evidence="2">Uncharacterized protein</fullName>
    </submittedName>
</protein>
<dbReference type="AlphaFoldDB" id="A0A0C3APZ6"/>
<sequence>MDPRQRDFLLTPCSTGSPQSQYGTPSSYLEENLPPLRSAPKPGPLSVRTTSSTLAAQIPYVVPFDRLLSCNSKFSDVRAPSNSLGSASIPVRTVHNPPDPDIRQGTYQQTGITAPACAPFRPSTRRSVHSPVCATVASSSVFTTEKNTTISQVYQGLSPPIMPTTPYHSGQTTGDMNTAYTPFGPVYPSHATHFLTPKDVQPAPALQLLDRHGYEPARLPPMPPPAAQKKTRAVRRPTRKIQSCNRSGCTYQSALPGDVSRHYTYRCELRDEAERNYANLLTTCYLCTTRRKPYSRPDVLRKHIRQKHSNATLPKGQGKKCTPSMVDLRKFYASSY</sequence>
<dbReference type="HOGENOM" id="CLU_826703_0_0_1"/>
<reference evidence="2 3" key="1">
    <citation type="submission" date="2014-04" db="EMBL/GenBank/DDBJ databases">
        <authorList>
            <consortium name="DOE Joint Genome Institute"/>
            <person name="Kuo A."/>
            <person name="Tarkka M."/>
            <person name="Buscot F."/>
            <person name="Kohler A."/>
            <person name="Nagy L.G."/>
            <person name="Floudas D."/>
            <person name="Copeland A."/>
            <person name="Barry K.W."/>
            <person name="Cichocki N."/>
            <person name="Veneault-Fourrey C."/>
            <person name="LaButti K."/>
            <person name="Lindquist E.A."/>
            <person name="Lipzen A."/>
            <person name="Lundell T."/>
            <person name="Morin E."/>
            <person name="Murat C."/>
            <person name="Sun H."/>
            <person name="Tunlid A."/>
            <person name="Henrissat B."/>
            <person name="Grigoriev I.V."/>
            <person name="Hibbett D.S."/>
            <person name="Martin F."/>
            <person name="Nordberg H.P."/>
            <person name="Cantor M.N."/>
            <person name="Hua S.X."/>
        </authorList>
    </citation>
    <scope>NUCLEOTIDE SEQUENCE [LARGE SCALE GENOMIC DNA]</scope>
    <source>
        <strain evidence="2 3">F 1598</strain>
    </source>
</reference>
<feature type="region of interest" description="Disordered" evidence="1">
    <location>
        <begin position="1"/>
        <end position="26"/>
    </location>
</feature>
<name>A0A0C3APZ6_PILCF</name>
<reference evidence="3" key="2">
    <citation type="submission" date="2015-01" db="EMBL/GenBank/DDBJ databases">
        <title>Evolutionary Origins and Diversification of the Mycorrhizal Mutualists.</title>
        <authorList>
            <consortium name="DOE Joint Genome Institute"/>
            <consortium name="Mycorrhizal Genomics Consortium"/>
            <person name="Kohler A."/>
            <person name="Kuo A."/>
            <person name="Nagy L.G."/>
            <person name="Floudas D."/>
            <person name="Copeland A."/>
            <person name="Barry K.W."/>
            <person name="Cichocki N."/>
            <person name="Veneault-Fourrey C."/>
            <person name="LaButti K."/>
            <person name="Lindquist E.A."/>
            <person name="Lipzen A."/>
            <person name="Lundell T."/>
            <person name="Morin E."/>
            <person name="Murat C."/>
            <person name="Riley R."/>
            <person name="Ohm R."/>
            <person name="Sun H."/>
            <person name="Tunlid A."/>
            <person name="Henrissat B."/>
            <person name="Grigoriev I.V."/>
            <person name="Hibbett D.S."/>
            <person name="Martin F."/>
        </authorList>
    </citation>
    <scope>NUCLEOTIDE SEQUENCE [LARGE SCALE GENOMIC DNA]</scope>
    <source>
        <strain evidence="3">F 1598</strain>
    </source>
</reference>
<feature type="compositionally biased region" description="Polar residues" evidence="1">
    <location>
        <begin position="12"/>
        <end position="26"/>
    </location>
</feature>
<dbReference type="Proteomes" id="UP000054166">
    <property type="component" value="Unassembled WGS sequence"/>
</dbReference>
<dbReference type="EMBL" id="KN833040">
    <property type="protein sequence ID" value="KIM75998.1"/>
    <property type="molecule type" value="Genomic_DNA"/>
</dbReference>
<feature type="region of interest" description="Disordered" evidence="1">
    <location>
        <begin position="216"/>
        <end position="239"/>
    </location>
</feature>
<keyword evidence="3" id="KW-1185">Reference proteome</keyword>
<accession>A0A0C3APZ6</accession>
<dbReference type="InParanoid" id="A0A0C3APZ6"/>
<evidence type="ECO:0000313" key="2">
    <source>
        <dbReference type="EMBL" id="KIM75998.1"/>
    </source>
</evidence>
<proteinExistence type="predicted"/>
<gene>
    <name evidence="2" type="ORF">PILCRDRAFT_826850</name>
</gene>
<feature type="compositionally biased region" description="Basic residues" evidence="1">
    <location>
        <begin position="229"/>
        <end position="239"/>
    </location>
</feature>
<organism evidence="2 3">
    <name type="scientific">Piloderma croceum (strain F 1598)</name>
    <dbReference type="NCBI Taxonomy" id="765440"/>
    <lineage>
        <taxon>Eukaryota</taxon>
        <taxon>Fungi</taxon>
        <taxon>Dikarya</taxon>
        <taxon>Basidiomycota</taxon>
        <taxon>Agaricomycotina</taxon>
        <taxon>Agaricomycetes</taxon>
        <taxon>Agaricomycetidae</taxon>
        <taxon>Atheliales</taxon>
        <taxon>Atheliaceae</taxon>
        <taxon>Piloderma</taxon>
    </lineage>
</organism>